<evidence type="ECO:0000313" key="2">
    <source>
        <dbReference type="Proteomes" id="UP000704712"/>
    </source>
</evidence>
<evidence type="ECO:0000313" key="1">
    <source>
        <dbReference type="EMBL" id="KAF4127459.1"/>
    </source>
</evidence>
<feature type="non-terminal residue" evidence="1">
    <location>
        <position position="290"/>
    </location>
</feature>
<accession>A0A8S9TL77</accession>
<organism evidence="1 2">
    <name type="scientific">Phytophthora infestans</name>
    <name type="common">Potato late blight agent</name>
    <name type="synonym">Botrytis infestans</name>
    <dbReference type="NCBI Taxonomy" id="4787"/>
    <lineage>
        <taxon>Eukaryota</taxon>
        <taxon>Sar</taxon>
        <taxon>Stramenopiles</taxon>
        <taxon>Oomycota</taxon>
        <taxon>Peronosporomycetes</taxon>
        <taxon>Peronosporales</taxon>
        <taxon>Peronosporaceae</taxon>
        <taxon>Phytophthora</taxon>
    </lineage>
</organism>
<dbReference type="AlphaFoldDB" id="A0A8S9TL77"/>
<name>A0A8S9TL77_PHYIN</name>
<gene>
    <name evidence="1" type="ORF">GN958_ATG23334</name>
</gene>
<proteinExistence type="predicted"/>
<comment type="caution">
    <text evidence="1">The sequence shown here is derived from an EMBL/GenBank/DDBJ whole genome shotgun (WGS) entry which is preliminary data.</text>
</comment>
<dbReference type="Proteomes" id="UP000704712">
    <property type="component" value="Unassembled WGS sequence"/>
</dbReference>
<reference evidence="1" key="1">
    <citation type="submission" date="2020-03" db="EMBL/GenBank/DDBJ databases">
        <title>Hybrid Assembly of Korean Phytophthora infestans isolates.</title>
        <authorList>
            <person name="Prokchorchik M."/>
            <person name="Lee Y."/>
            <person name="Seo J."/>
            <person name="Cho J.-H."/>
            <person name="Park Y.-E."/>
            <person name="Jang D.-C."/>
            <person name="Im J.-S."/>
            <person name="Choi J.-G."/>
            <person name="Park H.-J."/>
            <person name="Lee G.-B."/>
            <person name="Lee Y.-G."/>
            <person name="Hong S.-Y."/>
            <person name="Cho K."/>
            <person name="Sohn K.H."/>
        </authorList>
    </citation>
    <scope>NUCLEOTIDE SEQUENCE</scope>
    <source>
        <strain evidence="1">KR_2_A2</strain>
    </source>
</reference>
<dbReference type="EMBL" id="JAACNO010003265">
    <property type="protein sequence ID" value="KAF4127459.1"/>
    <property type="molecule type" value="Genomic_DNA"/>
</dbReference>
<protein>
    <submittedName>
        <fullName evidence="1">Uncharacterized protein</fullName>
    </submittedName>
</protein>
<sequence length="290" mass="33015">RKRSATAKSGKSKKQKNLDTLDASDVAVLPVHLFSIVLELGASFVWKYLGIEDVFNLLQVCPNRLSDDFVHYVALKAIDSFTLEYKVHLRRQCGCDWMRSLDFVPRSDDKCVKSLPSYHNRGGGAAKLLPLVCPLITRKKRLCPCTQKGMTRVMNDIWQSAGTRFFHDYKKGRGRTILDYLAHHWNGMEGTSCNNCNNLTKPHKNFTVYTKRKFEELRAHCTDVYRSLKSGLMTNLQFVRFVPRRRGLYSVPSTLNPGQMNLPYEGLAAGITDDGVLCGFYQEGGFRGRY</sequence>